<dbReference type="OrthoDB" id="9803687at2"/>
<keyword evidence="13 21" id="KW-0479">Metal-binding</keyword>
<feature type="domain" description="B12-binding" evidence="28">
    <location>
        <begin position="746"/>
        <end position="881"/>
    </location>
</feature>
<dbReference type="GO" id="GO:0032259">
    <property type="term" value="P:methylation"/>
    <property type="evidence" value="ECO:0007669"/>
    <property type="project" value="UniProtKB-KW"/>
</dbReference>
<dbReference type="SUPFAM" id="SSF82282">
    <property type="entry name" value="Homocysteine S-methyltransferase"/>
    <property type="match status" value="1"/>
</dbReference>
<feature type="binding site" evidence="23">
    <location>
        <position position="1135"/>
    </location>
    <ligand>
        <name>S-adenosyl-L-methionine</name>
        <dbReference type="ChEBI" id="CHEBI:59789"/>
    </ligand>
</feature>
<evidence type="ECO:0000256" key="18">
    <source>
        <dbReference type="ARBA" id="ARBA00025552"/>
    </source>
</evidence>
<comment type="domain">
    <text evidence="21">Modular enzyme with four functionally distinct domains. The isolated Hcy-binding domain catalyzes methyl transfer from free methylcobalamin to homocysteine. The Hcy-binding domain in association with the pterin-binding domain catalyzes the methylation of cob(I)alamin by methyltetrahydrofolate and the methylation of homocysteine. The B12-binding domain binds the cofactor. The AdoMet activation domain binds S-adenosyl-L-methionine. Under aerobic conditions cob(I)alamin can be converted to inactive cob(II)alamin. Reductive methylation by S-adenosyl-L-methionine and flavodoxin regenerates methylcobalamin.</text>
</comment>
<evidence type="ECO:0000256" key="4">
    <source>
        <dbReference type="ARBA" id="ARBA00005178"/>
    </source>
</evidence>
<evidence type="ECO:0000259" key="25">
    <source>
        <dbReference type="PROSITE" id="PS50970"/>
    </source>
</evidence>
<comment type="function">
    <text evidence="18 21">Catalyzes the transfer of a methyl group from methyl-cobalamin to homocysteine, yielding enzyme-bound cob(I)alamin and methionine. Subsequently, remethylates the cofactor using methyltetrahydrofolate.</text>
</comment>
<feature type="binding site" evidence="23">
    <location>
        <position position="946"/>
    </location>
    <ligand>
        <name>S-adenosyl-L-methionine</name>
        <dbReference type="ChEBI" id="CHEBI:59789"/>
    </ligand>
</feature>
<dbReference type="SUPFAM" id="SSF51717">
    <property type="entry name" value="Dihydropteroate synthetase-like"/>
    <property type="match status" value="1"/>
</dbReference>
<dbReference type="InterPro" id="IPR003759">
    <property type="entry name" value="Cbl-bd_cap"/>
</dbReference>
<dbReference type="Gene3D" id="1.10.1240.10">
    <property type="entry name" value="Methionine synthase domain"/>
    <property type="match status" value="1"/>
</dbReference>
<dbReference type="SUPFAM" id="SSF56507">
    <property type="entry name" value="Methionine synthase activation domain-like"/>
    <property type="match status" value="1"/>
</dbReference>
<evidence type="ECO:0000256" key="14">
    <source>
        <dbReference type="ARBA" id="ARBA00022737"/>
    </source>
</evidence>
<proteinExistence type="inferred from homology"/>
<dbReference type="SUPFAM" id="SSF52242">
    <property type="entry name" value="Cobalamin (vitamin B12)-binding domain"/>
    <property type="match status" value="1"/>
</dbReference>
<comment type="cofactor">
    <cofactor evidence="2 21 24">
        <name>Zn(2+)</name>
        <dbReference type="ChEBI" id="CHEBI:29105"/>
    </cofactor>
</comment>
<dbReference type="FunFam" id="3.40.50.280:FF:000001">
    <property type="entry name" value="Methionine synthase"/>
    <property type="match status" value="1"/>
</dbReference>
<feature type="binding site" evidence="23">
    <location>
        <position position="808"/>
    </location>
    <ligand>
        <name>methylcob(III)alamin</name>
        <dbReference type="ChEBI" id="CHEBI:28115"/>
    </ligand>
</feature>
<evidence type="ECO:0000256" key="11">
    <source>
        <dbReference type="ARBA" id="ARBA00022679"/>
    </source>
</evidence>
<dbReference type="NCBIfam" id="NF007024">
    <property type="entry name" value="PRK09490.1"/>
    <property type="match status" value="1"/>
</dbReference>
<dbReference type="Gene3D" id="3.20.20.330">
    <property type="entry name" value="Homocysteine-binding-like domain"/>
    <property type="match status" value="1"/>
</dbReference>
<dbReference type="InterPro" id="IPR000489">
    <property type="entry name" value="Pterin-binding_dom"/>
</dbReference>
<feature type="domain" description="Pterin-binding" evidence="26">
    <location>
        <begin position="356"/>
        <end position="617"/>
    </location>
</feature>
<dbReference type="InterPro" id="IPR011005">
    <property type="entry name" value="Dihydropteroate_synth-like_sf"/>
</dbReference>
<keyword evidence="14" id="KW-0677">Repeat</keyword>
<dbReference type="Pfam" id="PF00809">
    <property type="entry name" value="Pterin_bind"/>
    <property type="match status" value="1"/>
</dbReference>
<dbReference type="GO" id="GO:0031419">
    <property type="term" value="F:cobalamin binding"/>
    <property type="evidence" value="ECO:0007669"/>
    <property type="project" value="UniProtKB-UniRule"/>
</dbReference>
<evidence type="ECO:0000256" key="5">
    <source>
        <dbReference type="ARBA" id="ARBA00010398"/>
    </source>
</evidence>
<dbReference type="GO" id="GO:0050667">
    <property type="term" value="P:homocysteine metabolic process"/>
    <property type="evidence" value="ECO:0007669"/>
    <property type="project" value="TreeGrafter"/>
</dbReference>
<evidence type="ECO:0000256" key="21">
    <source>
        <dbReference type="PIRNR" id="PIRNR000381"/>
    </source>
</evidence>
<evidence type="ECO:0000256" key="6">
    <source>
        <dbReference type="ARBA" id="ARBA00012032"/>
    </source>
</evidence>
<feature type="binding site" evidence="23">
    <location>
        <begin position="1190"/>
        <end position="1191"/>
    </location>
    <ligand>
        <name>S-adenosyl-L-methionine</name>
        <dbReference type="ChEBI" id="CHEBI:59789"/>
    </ligand>
</feature>
<feature type="binding site" description="axial binding residue" evidence="22">
    <location>
        <position position="759"/>
    </location>
    <ligand>
        <name>methylcob(III)alamin</name>
        <dbReference type="ChEBI" id="CHEBI:28115"/>
    </ligand>
    <ligandPart>
        <name>Co</name>
        <dbReference type="ChEBI" id="CHEBI:27638"/>
    </ligandPart>
</feature>
<comment type="similarity">
    <text evidence="5">Belongs to the vitamin-B12 dependent methionine synthase family.</text>
</comment>
<dbReference type="Proteomes" id="UP000218267">
    <property type="component" value="Chromosome"/>
</dbReference>
<keyword evidence="8 21" id="KW-0489">Methyltransferase</keyword>
<evidence type="ECO:0000256" key="1">
    <source>
        <dbReference type="ARBA" id="ARBA00001700"/>
    </source>
</evidence>
<evidence type="ECO:0000256" key="22">
    <source>
        <dbReference type="PIRSR" id="PIRSR000381-1"/>
    </source>
</evidence>
<feature type="binding site" evidence="22 24">
    <location>
        <position position="310"/>
    </location>
    <ligand>
        <name>Zn(2+)</name>
        <dbReference type="ChEBI" id="CHEBI:29105"/>
    </ligand>
</feature>
<feature type="binding site" evidence="23">
    <location>
        <position position="691"/>
    </location>
    <ligand>
        <name>methylcob(III)alamin</name>
        <dbReference type="ChEBI" id="CHEBI:28115"/>
    </ligand>
</feature>
<dbReference type="GO" id="GO:0008705">
    <property type="term" value="F:methionine synthase activity"/>
    <property type="evidence" value="ECO:0007669"/>
    <property type="project" value="UniProtKB-UniRule"/>
</dbReference>
<dbReference type="PROSITE" id="PS51332">
    <property type="entry name" value="B12_BINDING"/>
    <property type="match status" value="1"/>
</dbReference>
<keyword evidence="11 21" id="KW-0808">Transferase</keyword>
<dbReference type="Pfam" id="PF02574">
    <property type="entry name" value="S-methyl_trans"/>
    <property type="match status" value="1"/>
</dbReference>
<feature type="domain" description="Hcy-binding" evidence="25">
    <location>
        <begin position="5"/>
        <end position="325"/>
    </location>
</feature>
<dbReference type="InterPro" id="IPR006158">
    <property type="entry name" value="Cobalamin-bd"/>
</dbReference>
<gene>
    <name evidence="30" type="ORF">ALGA_2313</name>
</gene>
<dbReference type="GO" id="GO:0046653">
    <property type="term" value="P:tetrahydrofolate metabolic process"/>
    <property type="evidence" value="ECO:0007669"/>
    <property type="project" value="TreeGrafter"/>
</dbReference>
<evidence type="ECO:0000313" key="30">
    <source>
        <dbReference type="EMBL" id="BAX80645.1"/>
    </source>
</evidence>
<evidence type="ECO:0000256" key="3">
    <source>
        <dbReference type="ARBA" id="ARBA00001956"/>
    </source>
</evidence>
<dbReference type="Gene3D" id="3.20.20.20">
    <property type="entry name" value="Dihydropteroate synthase-like"/>
    <property type="match status" value="1"/>
</dbReference>
<keyword evidence="16 21" id="KW-0486">Methionine biosynthesis</keyword>
<dbReference type="InterPro" id="IPR004223">
    <property type="entry name" value="VitB12-dep_Met_synth_activ_dom"/>
</dbReference>
<dbReference type="CDD" id="cd00740">
    <property type="entry name" value="MeTr"/>
    <property type="match status" value="1"/>
</dbReference>
<evidence type="ECO:0000256" key="7">
    <source>
        <dbReference type="ARBA" id="ARBA00013998"/>
    </source>
</evidence>
<evidence type="ECO:0000259" key="26">
    <source>
        <dbReference type="PROSITE" id="PS50972"/>
    </source>
</evidence>
<dbReference type="InterPro" id="IPR033706">
    <property type="entry name" value="Met_synthase_B12-bd"/>
</dbReference>
<dbReference type="PROSITE" id="PS50970">
    <property type="entry name" value="HCY"/>
    <property type="match status" value="1"/>
</dbReference>
<feature type="domain" description="B12-binding N-terminal" evidence="29">
    <location>
        <begin position="647"/>
        <end position="741"/>
    </location>
</feature>
<dbReference type="UniPathway" id="UPA00051">
    <property type="reaction ID" value="UER00081"/>
</dbReference>
<evidence type="ECO:0000256" key="24">
    <source>
        <dbReference type="PROSITE-ProRule" id="PRU00333"/>
    </source>
</evidence>
<dbReference type="EMBL" id="AP018042">
    <property type="protein sequence ID" value="BAX80645.1"/>
    <property type="molecule type" value="Genomic_DNA"/>
</dbReference>
<dbReference type="InterPro" id="IPR036594">
    <property type="entry name" value="Meth_synthase_dom"/>
</dbReference>
<dbReference type="FunFam" id="3.20.20.20:FF:000002">
    <property type="entry name" value="Methionine synthase"/>
    <property type="match status" value="1"/>
</dbReference>
<comment type="catalytic activity">
    <reaction evidence="1 21">
        <text>(6S)-5-methyl-5,6,7,8-tetrahydrofolate + L-homocysteine = (6S)-5,6,7,8-tetrahydrofolate + L-methionine</text>
        <dbReference type="Rhea" id="RHEA:11172"/>
        <dbReference type="ChEBI" id="CHEBI:18608"/>
        <dbReference type="ChEBI" id="CHEBI:57453"/>
        <dbReference type="ChEBI" id="CHEBI:57844"/>
        <dbReference type="ChEBI" id="CHEBI:58199"/>
        <dbReference type="EC" id="2.1.1.13"/>
    </reaction>
</comment>
<evidence type="ECO:0000256" key="8">
    <source>
        <dbReference type="ARBA" id="ARBA00022603"/>
    </source>
</evidence>
<dbReference type="SUPFAM" id="SSF47644">
    <property type="entry name" value="Methionine synthase domain"/>
    <property type="match status" value="1"/>
</dbReference>
<dbReference type="NCBIfam" id="TIGR02082">
    <property type="entry name" value="metH"/>
    <property type="match status" value="1"/>
</dbReference>
<dbReference type="AlphaFoldDB" id="A0A1Y1CJX6"/>
<evidence type="ECO:0000256" key="16">
    <source>
        <dbReference type="ARBA" id="ARBA00023167"/>
    </source>
</evidence>
<accession>A0A1Y1CJX6</accession>
<evidence type="ECO:0000256" key="23">
    <source>
        <dbReference type="PIRSR" id="PIRSR000381-2"/>
    </source>
</evidence>
<evidence type="ECO:0000256" key="19">
    <source>
        <dbReference type="ARBA" id="ARBA00031040"/>
    </source>
</evidence>
<dbReference type="PROSITE" id="PS51337">
    <property type="entry name" value="B12_BINDING_NTER"/>
    <property type="match status" value="1"/>
</dbReference>
<evidence type="ECO:0000256" key="15">
    <source>
        <dbReference type="ARBA" id="ARBA00022833"/>
    </source>
</evidence>
<keyword evidence="17 21" id="KW-0170">Cobalt</keyword>
<dbReference type="Pfam" id="PF02607">
    <property type="entry name" value="B12-binding_2"/>
    <property type="match status" value="1"/>
</dbReference>
<dbReference type="Pfam" id="PF02310">
    <property type="entry name" value="B12-binding"/>
    <property type="match status" value="1"/>
</dbReference>
<evidence type="ECO:0000259" key="27">
    <source>
        <dbReference type="PROSITE" id="PS50974"/>
    </source>
</evidence>
<dbReference type="PROSITE" id="PS50974">
    <property type="entry name" value="ADOMET_ACTIVATION"/>
    <property type="match status" value="1"/>
</dbReference>
<dbReference type="Gene3D" id="3.40.50.280">
    <property type="entry name" value="Cobalamin-binding domain"/>
    <property type="match status" value="1"/>
</dbReference>
<dbReference type="InterPro" id="IPR011822">
    <property type="entry name" value="MetH"/>
</dbReference>
<organism evidence="30 31">
    <name type="scientific">Labilibaculum antarcticum</name>
    <dbReference type="NCBI Taxonomy" id="1717717"/>
    <lineage>
        <taxon>Bacteria</taxon>
        <taxon>Pseudomonadati</taxon>
        <taxon>Bacteroidota</taxon>
        <taxon>Bacteroidia</taxon>
        <taxon>Marinilabiliales</taxon>
        <taxon>Marinifilaceae</taxon>
        <taxon>Labilibaculum</taxon>
    </lineage>
</organism>
<dbReference type="SMART" id="SM01018">
    <property type="entry name" value="B12-binding_2"/>
    <property type="match status" value="1"/>
</dbReference>
<dbReference type="EC" id="2.1.1.13" evidence="6 20"/>
<dbReference type="KEGG" id="mbas:ALGA_2313"/>
<evidence type="ECO:0000256" key="12">
    <source>
        <dbReference type="ARBA" id="ARBA00022691"/>
    </source>
</evidence>
<reference evidence="30 31" key="1">
    <citation type="journal article" date="2018" name="Mar. Genomics">
        <title>Complete genome sequence of Marinifilaceae bacterium strain SPP2, isolated from the Antarctic marine sediment.</title>
        <authorList>
            <person name="Watanabe M."/>
            <person name="Kojima H."/>
            <person name="Fukui M."/>
        </authorList>
    </citation>
    <scope>NUCLEOTIDE SEQUENCE [LARGE SCALE GENOMIC DNA]</scope>
    <source>
        <strain evidence="30 31">SPP2</strain>
    </source>
</reference>
<keyword evidence="31" id="KW-1185">Reference proteome</keyword>
<dbReference type="InterPro" id="IPR003726">
    <property type="entry name" value="HCY_dom"/>
</dbReference>
<feature type="binding site" evidence="23">
    <location>
        <position position="860"/>
    </location>
    <ligand>
        <name>methylcob(III)alamin</name>
        <dbReference type="ChEBI" id="CHEBI:28115"/>
    </ligand>
</feature>
<comment type="cofactor">
    <cofactor evidence="3 21 22">
        <name>methylcob(III)alamin</name>
        <dbReference type="ChEBI" id="CHEBI:28115"/>
    </cofactor>
</comment>
<dbReference type="CDD" id="cd02069">
    <property type="entry name" value="methionine_synthase_B12_BD"/>
    <property type="match status" value="1"/>
</dbReference>
<dbReference type="InterPro" id="IPR036589">
    <property type="entry name" value="HCY_dom_sf"/>
</dbReference>
<dbReference type="GO" id="GO:0008270">
    <property type="term" value="F:zinc ion binding"/>
    <property type="evidence" value="ECO:0007669"/>
    <property type="project" value="UniProtKB-UniRule"/>
</dbReference>
<evidence type="ECO:0000256" key="20">
    <source>
        <dbReference type="NCBIfam" id="TIGR02082"/>
    </source>
</evidence>
<dbReference type="GO" id="GO:0005829">
    <property type="term" value="C:cytosol"/>
    <property type="evidence" value="ECO:0007669"/>
    <property type="project" value="TreeGrafter"/>
</dbReference>
<dbReference type="Pfam" id="PF02965">
    <property type="entry name" value="Met_synt_B12"/>
    <property type="match status" value="1"/>
</dbReference>
<evidence type="ECO:0000259" key="28">
    <source>
        <dbReference type="PROSITE" id="PS51332"/>
    </source>
</evidence>
<sequence>MEHKFTSIKEALQKQILVLDGAMGTMIQAHKLTEADFRGARFSDFSNDQKGHNDLLTLTQPEIIKGIHRKFLEAGANIIETNTFNSNAISLADYKLEELAYELNFEAVKNARAAIEEMNAIDPDTSRWVAGAIGPTNKTTSMSPKVEDPGYREVSFDDLVRIYSEQINGLLDGGVDALLIETIFDTLNAKAAVFAADLLLTERGLDTPIMISGTITDNSGRTLSGQTLEAFVTSMKCDRLLSIGLNCAFGAKDLVPYIQQLDTLLPVYVSVYPNAGLPNELGEYDETPETMLSDLKELLEGRKINIVGGCCGTRPEHIKILADAVKNAIPRAIPIVEKETRLSGLELLRINSLANFVNVGERTNVSGSIKFARLIREKKYEEALSIARNQVENGAQIIDVNMDDAMLDAEKEMEIFLKLLVTEPEISRVPIMIDSSKWSVLETGLKCVQGKCVVNSISMKEGEEEFIDHATKIKRYGAAAVIMAFDEKGQADTYERRIEICARAYKILTETVGFPAEDIIFDPNVLAIATGIEEHNNYAVDYMKTVKWIKANLPHAKISGGISNLSFSFRGNNTVREAMHSVFLYYAIKEGLDMGIVNPGMLQIYDEIEPELLQKVEDVVFNRNPEATERLIEFAEGLKSEGKVQVKIDAWREKPCFERLSYSLVKGITDYIEQDAEEARQLLPRALDVIEQPLMDGMNIVGDLFGDGKMFLPQVVKSARVMKKAVAYLQPFIEDEKNSLTDAKNSGKILMATVKGDVHDIGKNIVGVVLGCNNFEVIDLGVMVPSAKILEVAIKENVDAIGLSGLITPSLEEMCFVAEEMKRQGFNIPLVVGGATTSELHTAVKIEPNYENGVVHVVDASKSVGIFKQLCDKNKREGLLEKTRDRYEIVREEHENKKPVEYYTLEEARNNREQIDWETAPICKPNKIGTQVLTNFSIGEIRKYIDWTFFFVAWEMKCMYPEIMEDEDLKEEAKLLFDDANYMLDVIEREGLIEASAVYGLFPANSVGDDIVLYTDEDRSEEITRFCAVRQQEKFKKGLSSLCLSDFIAPIESGKIDYVGAFVVTAGLGIEDILQKFAEDHDDYNSIMIKILADRLAEAFTELLHEKIRKQDWGYDTDEDLNIEEMLREHYQGIRPAFGYPSLPEHSEKQVLWDFMDVEKNIGATLTESFAMYPAASVSGLIFAHPEAMYFTVDKIKEDQLKDYASRKGISEEKAKKLLTAIL</sequence>
<reference evidence="31" key="2">
    <citation type="journal article" date="2020" name="Antonie Van Leeuwenhoek">
        <title>Labilibaculum antarcticum sp. nov., a novel facultative anaerobic, psychrotorelant bacterium isolated from marine sediment of Antarctica.</title>
        <authorList>
            <person name="Watanabe M."/>
            <person name="Kojima H."/>
            <person name="Fukui M."/>
        </authorList>
    </citation>
    <scope>NUCLEOTIDE SEQUENCE [LARGE SCALE GENOMIC DNA]</scope>
    <source>
        <strain evidence="31">SPP2</strain>
    </source>
</reference>
<feature type="binding site" evidence="22 24">
    <location>
        <position position="311"/>
    </location>
    <ligand>
        <name>Zn(2+)</name>
        <dbReference type="ChEBI" id="CHEBI:29105"/>
    </ligand>
</feature>
<feature type="binding site" evidence="23">
    <location>
        <position position="804"/>
    </location>
    <ligand>
        <name>methylcob(III)alamin</name>
        <dbReference type="ChEBI" id="CHEBI:28115"/>
    </ligand>
</feature>
<feature type="binding site" evidence="23">
    <location>
        <begin position="756"/>
        <end position="760"/>
    </location>
    <ligand>
        <name>methylcob(III)alamin</name>
        <dbReference type="ChEBI" id="CHEBI:28115"/>
    </ligand>
</feature>
<evidence type="ECO:0000256" key="13">
    <source>
        <dbReference type="ARBA" id="ARBA00022723"/>
    </source>
</evidence>
<dbReference type="FunFam" id="3.20.20.330:FF:000001">
    <property type="entry name" value="Methionine synthase"/>
    <property type="match status" value="1"/>
</dbReference>
<keyword evidence="9 21" id="KW-0028">Amino-acid biosynthesis</keyword>
<evidence type="ECO:0000256" key="2">
    <source>
        <dbReference type="ARBA" id="ARBA00001947"/>
    </source>
</evidence>
<dbReference type="InterPro" id="IPR050554">
    <property type="entry name" value="Met_Synthase/Corrinoid"/>
</dbReference>
<comment type="pathway">
    <text evidence="4 21">Amino-acid biosynthesis; L-methionine biosynthesis via de novo pathway; L-methionine from L-homocysteine (MetH route): step 1/1.</text>
</comment>
<evidence type="ECO:0000259" key="29">
    <source>
        <dbReference type="PROSITE" id="PS51337"/>
    </source>
</evidence>
<evidence type="ECO:0000256" key="17">
    <source>
        <dbReference type="ARBA" id="ARBA00023285"/>
    </source>
</evidence>
<dbReference type="PANTHER" id="PTHR45833">
    <property type="entry name" value="METHIONINE SYNTHASE"/>
    <property type="match status" value="1"/>
</dbReference>
<evidence type="ECO:0000313" key="31">
    <source>
        <dbReference type="Proteomes" id="UP000218267"/>
    </source>
</evidence>
<keyword evidence="15 21" id="KW-0862">Zinc</keyword>
<evidence type="ECO:0000256" key="10">
    <source>
        <dbReference type="ARBA" id="ARBA00022628"/>
    </source>
</evidence>
<dbReference type="Gene3D" id="3.10.196.10">
    <property type="entry name" value="Vitamin B12-dependent methionine synthase, activation domain"/>
    <property type="match status" value="1"/>
</dbReference>
<keyword evidence="12 21" id="KW-0949">S-adenosyl-L-methionine</keyword>
<name>A0A1Y1CJX6_9BACT</name>
<feature type="domain" description="AdoMet activation" evidence="27">
    <location>
        <begin position="896"/>
        <end position="1223"/>
    </location>
</feature>
<dbReference type="InterPro" id="IPR037010">
    <property type="entry name" value="VitB12-dep_Met_synth_activ_sf"/>
</dbReference>
<dbReference type="InterPro" id="IPR036724">
    <property type="entry name" value="Cobalamin-bd_sf"/>
</dbReference>
<protein>
    <recommendedName>
        <fullName evidence="7 20">Methionine synthase</fullName>
        <ecNumber evidence="6 20">2.1.1.13</ecNumber>
    </recommendedName>
    <alternativeName>
        <fullName evidence="19 21">5-methyltetrahydrofolate--homocysteine methyltransferase</fullName>
    </alternativeName>
</protein>
<dbReference type="PROSITE" id="PS50972">
    <property type="entry name" value="PTERIN_BINDING"/>
    <property type="match status" value="1"/>
</dbReference>
<feature type="binding site" evidence="22 24">
    <location>
        <position position="247"/>
    </location>
    <ligand>
        <name>Zn(2+)</name>
        <dbReference type="ChEBI" id="CHEBI:29105"/>
    </ligand>
</feature>
<keyword evidence="10 21" id="KW-0846">Cobalamin</keyword>
<dbReference type="RefSeq" id="WP_096429488.1">
    <property type="nucleotide sequence ID" value="NZ_AP018042.1"/>
</dbReference>
<dbReference type="PIRSF" id="PIRSF000381">
    <property type="entry name" value="MetH"/>
    <property type="match status" value="1"/>
</dbReference>
<dbReference type="FunFam" id="1.10.1240.10:FF:000001">
    <property type="entry name" value="Methionine synthase"/>
    <property type="match status" value="1"/>
</dbReference>
<dbReference type="Gene3D" id="1.10.288.10">
    <property type="entry name" value="Cobalamin-dependent Methionine Synthase, domain 2"/>
    <property type="match status" value="1"/>
</dbReference>
<dbReference type="PANTHER" id="PTHR45833:SF1">
    <property type="entry name" value="METHIONINE SYNTHASE"/>
    <property type="match status" value="1"/>
</dbReference>
<evidence type="ECO:0000256" key="9">
    <source>
        <dbReference type="ARBA" id="ARBA00022605"/>
    </source>
</evidence>